<dbReference type="EMBL" id="NBIV01000002">
    <property type="protein sequence ID" value="PXF49774.1"/>
    <property type="molecule type" value="Genomic_DNA"/>
</dbReference>
<evidence type="ECO:0000256" key="2">
    <source>
        <dbReference type="ARBA" id="ARBA00009986"/>
    </source>
</evidence>
<feature type="compositionally biased region" description="Polar residues" evidence="6">
    <location>
        <begin position="1"/>
        <end position="10"/>
    </location>
</feature>
<dbReference type="InterPro" id="IPR016162">
    <property type="entry name" value="Ald_DH_N"/>
</dbReference>
<dbReference type="Proteomes" id="UP000247409">
    <property type="component" value="Unassembled WGS sequence"/>
</dbReference>
<dbReference type="InterPro" id="IPR050740">
    <property type="entry name" value="Aldehyde_DH_Superfamily"/>
</dbReference>
<dbReference type="Gene3D" id="3.40.309.10">
    <property type="entry name" value="Aldehyde Dehydrogenase, Chain A, domain 2"/>
    <property type="match status" value="1"/>
</dbReference>
<dbReference type="InterPro" id="IPR029510">
    <property type="entry name" value="Ald_DH_CS_GLU"/>
</dbReference>
<evidence type="ECO:0000256" key="5">
    <source>
        <dbReference type="RuleBase" id="RU003345"/>
    </source>
</evidence>
<dbReference type="InterPro" id="IPR015590">
    <property type="entry name" value="Aldehyde_DH_dom"/>
</dbReference>
<dbReference type="SUPFAM" id="SSF53720">
    <property type="entry name" value="ALDH-like"/>
    <property type="match status" value="1"/>
</dbReference>
<dbReference type="PROSITE" id="PS00687">
    <property type="entry name" value="ALDEHYDE_DEHYDR_GLU"/>
    <property type="match status" value="1"/>
</dbReference>
<feature type="domain" description="Aldehyde dehydrogenase" evidence="7">
    <location>
        <begin position="48"/>
        <end position="495"/>
    </location>
</feature>
<name>A0A2V3J5X0_9FLOR</name>
<comment type="pathway">
    <text evidence="1">Amino-acid degradation; 4-aminobutanoate degradation.</text>
</comment>
<reference evidence="8 9" key="1">
    <citation type="journal article" date="2018" name="Mol. Biol. Evol.">
        <title>Analysis of the draft genome of the red seaweed Gracilariopsis chorda provides insights into genome size evolution in Rhodophyta.</title>
        <authorList>
            <person name="Lee J."/>
            <person name="Yang E.C."/>
            <person name="Graf L."/>
            <person name="Yang J.H."/>
            <person name="Qiu H."/>
            <person name="Zel Zion U."/>
            <person name="Chan C.X."/>
            <person name="Stephens T.G."/>
            <person name="Weber A.P.M."/>
            <person name="Boo G.H."/>
            <person name="Boo S.M."/>
            <person name="Kim K.M."/>
            <person name="Shin Y."/>
            <person name="Jung M."/>
            <person name="Lee S.J."/>
            <person name="Yim H.S."/>
            <person name="Lee J.H."/>
            <person name="Bhattacharya D."/>
            <person name="Yoon H.S."/>
        </authorList>
    </citation>
    <scope>NUCLEOTIDE SEQUENCE [LARGE SCALE GENOMIC DNA]</scope>
    <source>
        <strain evidence="8 9">SKKU-2015</strain>
        <tissue evidence="8">Whole body</tissue>
    </source>
</reference>
<dbReference type="Pfam" id="PF00171">
    <property type="entry name" value="Aldedh"/>
    <property type="match status" value="1"/>
</dbReference>
<dbReference type="OrthoDB" id="310895at2759"/>
<evidence type="ECO:0000256" key="1">
    <source>
        <dbReference type="ARBA" id="ARBA00005176"/>
    </source>
</evidence>
<dbReference type="STRING" id="448386.A0A2V3J5X0"/>
<feature type="region of interest" description="Disordered" evidence="6">
    <location>
        <begin position="1"/>
        <end position="27"/>
    </location>
</feature>
<dbReference type="AlphaFoldDB" id="A0A2V3J5X0"/>
<gene>
    <name evidence="8" type="ORF">BWQ96_00426</name>
</gene>
<evidence type="ECO:0000256" key="3">
    <source>
        <dbReference type="ARBA" id="ARBA00023002"/>
    </source>
</evidence>
<evidence type="ECO:0000256" key="4">
    <source>
        <dbReference type="PROSITE-ProRule" id="PRU10007"/>
    </source>
</evidence>
<protein>
    <submittedName>
        <fullName evidence="8">Glutarate-semialdehyde dehydrogenase DavD</fullName>
    </submittedName>
</protein>
<dbReference type="Gene3D" id="3.40.605.10">
    <property type="entry name" value="Aldehyde Dehydrogenase, Chain A, domain 1"/>
    <property type="match status" value="1"/>
</dbReference>
<evidence type="ECO:0000259" key="7">
    <source>
        <dbReference type="Pfam" id="PF00171"/>
    </source>
</evidence>
<organism evidence="8 9">
    <name type="scientific">Gracilariopsis chorda</name>
    <dbReference type="NCBI Taxonomy" id="448386"/>
    <lineage>
        <taxon>Eukaryota</taxon>
        <taxon>Rhodophyta</taxon>
        <taxon>Florideophyceae</taxon>
        <taxon>Rhodymeniophycidae</taxon>
        <taxon>Gracilariales</taxon>
        <taxon>Gracilariaceae</taxon>
        <taxon>Gracilariopsis</taxon>
    </lineage>
</organism>
<comment type="similarity">
    <text evidence="2 5">Belongs to the aldehyde dehydrogenase family.</text>
</comment>
<dbReference type="InterPro" id="IPR016161">
    <property type="entry name" value="Ald_DH/histidinol_DH"/>
</dbReference>
<sequence length="503" mass="53971">MISSKSSSEVGENLVRKEPAPTLELNDPTLLPGASFINNAPAPIRTSHDLKVHNPFNNAIVSRVTQASSTDVSHAIECANKAQRKWRNSSLQQRSSLLRKWHQLIKEARDDLARILTLENGKPLSEAHAEIDYSASFFLWNSQEALHSTSTSVVQTETCQAQVIHEPIGTVLAITPWNFPMAMLARKIAPAIAAGCAVIAKPASETPLSALALAEIGNRAGAPPGLFNVVVTNQNEEVVDQVMKADCIRMVTFTGSTVVGRSIAAKAAKRVLRTALELGGNAPFIVFDDADVKAAVDGLLKNKFRCSGQTCISANRVYVQDGIHDVFVTSAKESMERLVIGNGLDDGVQIGPLISQDAVKKVETHVNQALERGATRLLGGQPDGNLYPATLLIDVTDEMECSKAETFGPVVPVLKFTAESEAWERANQGEAGLAAYLYTTNLGCAMRGVRELKYGMVGVNSTSLSSPSTSFGGMRQSGIGREGGQLSLHEFSETKFSLLQFGA</sequence>
<dbReference type="PANTHER" id="PTHR43353">
    <property type="entry name" value="SUCCINATE-SEMIALDEHYDE DEHYDROGENASE, MITOCHONDRIAL"/>
    <property type="match status" value="1"/>
</dbReference>
<dbReference type="PANTHER" id="PTHR43353:SF5">
    <property type="entry name" value="SUCCINATE-SEMIALDEHYDE DEHYDROGENASE, MITOCHONDRIAL"/>
    <property type="match status" value="1"/>
</dbReference>
<evidence type="ECO:0000313" key="9">
    <source>
        <dbReference type="Proteomes" id="UP000247409"/>
    </source>
</evidence>
<dbReference type="InterPro" id="IPR016163">
    <property type="entry name" value="Ald_DH_C"/>
</dbReference>
<dbReference type="GO" id="GO:0004777">
    <property type="term" value="F:succinate-semialdehyde dehydrogenase (NAD+) activity"/>
    <property type="evidence" value="ECO:0007669"/>
    <property type="project" value="TreeGrafter"/>
</dbReference>
<dbReference type="FunFam" id="3.40.309.10:FF:000004">
    <property type="entry name" value="Succinate-semialdehyde dehydrogenase I"/>
    <property type="match status" value="1"/>
</dbReference>
<evidence type="ECO:0000313" key="8">
    <source>
        <dbReference type="EMBL" id="PXF49774.1"/>
    </source>
</evidence>
<feature type="active site" evidence="4">
    <location>
        <position position="277"/>
    </location>
</feature>
<proteinExistence type="inferred from homology"/>
<evidence type="ECO:0000256" key="6">
    <source>
        <dbReference type="SAM" id="MobiDB-lite"/>
    </source>
</evidence>
<keyword evidence="3 5" id="KW-0560">Oxidoreductase</keyword>
<dbReference type="GO" id="GO:0009450">
    <property type="term" value="P:gamma-aminobutyric acid catabolic process"/>
    <property type="evidence" value="ECO:0007669"/>
    <property type="project" value="TreeGrafter"/>
</dbReference>
<keyword evidence="9" id="KW-1185">Reference proteome</keyword>
<accession>A0A2V3J5X0</accession>
<dbReference type="CDD" id="cd07103">
    <property type="entry name" value="ALDH_F5_SSADH_GabD"/>
    <property type="match status" value="1"/>
</dbReference>
<comment type="caution">
    <text evidence="8">The sequence shown here is derived from an EMBL/GenBank/DDBJ whole genome shotgun (WGS) entry which is preliminary data.</text>
</comment>
<dbReference type="FunFam" id="3.40.605.10:FF:000007">
    <property type="entry name" value="NAD/NADP-dependent betaine aldehyde dehydrogenase"/>
    <property type="match status" value="1"/>
</dbReference>